<dbReference type="InterPro" id="IPR049826">
    <property type="entry name" value="Ig-like_ice"/>
</dbReference>
<gene>
    <name evidence="6" type="primary">hlyA</name>
    <name evidence="6" type="ORF">NCTC12877_01371</name>
</gene>
<dbReference type="InterPro" id="IPR001343">
    <property type="entry name" value="Hemolysn_Ca-bd"/>
</dbReference>
<sequence length="1838" mass="195799">MRTSRYQLIVIQDQTTETHALNSKKPLKLKAKKNTVYQIINEEGEVLHNPVMEVVGDDIYVYLPEDINASLRLENFQDALPITDLTALSDLNASLATANTTAGGALHSSWLAGLFATGLGAAILHHNKSTNNQPIKNIDDNHFVSTPVPEPTPTPTIPLEITINAIDDGVINIADKALNFTLTGTANFDPTTTEQKVIVKIGGQDHPATLTGNTWTLDVSGETLAFAEGSQTLTAILTAKDHTGTDITTNATGGYNVDTQIDTPVITFDNLANDNIINLAESEQNLVVSGTVENAKDGDLVKVIIGGVSQDVPVQGGKFSLTVAGSTLKNHTQISATVITTDTAGNRATGDKTHSYEVDTVAPTPKITLNPITGDNRIDLTESAKPTTTITGNIGNFVKTDTNEFVLICLCSTCANNNQKTVEAHLNDDGTFSADIATDELTKYDSVSATIKSTDKAGNQGEDSASQTYTAEKPVTLSPTTPAITLNPIAGDNIVNVAEFNYGSANLNIAITGKIERAEVATSTVKLEFYKAGVLAKTVDAELGADGVYTYRISGAELHRSYDTVKAILTTGGQSYDHSQSYKAAAFSPKWGNPALVPTAVSDDNVIDQNDTWHDTTTITGTFNAIRNTLTAQGIENAVDITVTVNGKPYATTVTGQTGTFTLNVKTADLLADTDKVADISAYLYDNADNNAGGAIRATLGYTVNDKHINQPIVTVNPIDNINLAYQTANPSTTLIGSFELDGDVALANAPLTVEIGGQSFTAQKTVTSSGNGQKTIGTWTLDVPTQTLIDANGNLTAKLSATDHTGNQAQANTPATYKVDVNAPSVEVKLNAITGDNAITPNEIADTFTITGTVTGEFVASDKVTLNIGNETYSLDVVGGQFSQTVPKAVILANTAINATLTTQDELGNTGFDDDSLIYNVTAQDIKIELDPITTDNLINVSEQSTSIDVSGKVTGADAKAGQTVEIKVGEHTFTATVGTDLTFKTAIDGQLLAKHQGYTLSAQVLENGKFLASNTHNYDVQNDVSASIKITAIGDNTSDNGIADGFGSVRVAGKLNLNDSIFGQGYNADAIKAVVIDIGDKSYIAGFDQKTFAFHLDLSKADYQALNGQPIKHRFIADGNIQYLTGTDTAKTIRQSSAKSTLAEEELSKIRIDWDNTYIQTQDNTTLLNVGTHSTDIWGIVSGTAQIGDVVTAKVGNQSYQTKVLADKTFKLSVDSQALLTANGQITASLNTQDLEKNIISVSDTARFEQTTTSTGEFVNQHTPVDTRNVQHSADNYNFAYMIDTVATKSTGGFLSYKHTPFGGFSSDGSPTKIKYYFGQEKDYVADWSYQGKAFVAKDSTKNFTDNLKTTVRNILAEYEAVANIEFVEVGSYQEVGSGGINFIYGDTIGPFASSGAFAYEGGNVVFDVANFSDNPNPSNYHKYLALHEIFHTFAGKHTDSRFTQLGFATPEDRTSEFSIMSYRPTYQTGRDNGTLSIYDVMYMHYRFGVAKTIGVGDTVYGFNHYTSATQNGTIYIADASGVDTFDASHENTGVTVNLTPGSWIYHTNKFSDTFINKNKTTISDNATYFFEQDLTGVELKGQIRNHTHAERVTGQGFIGYGTQIEHLKGSNFADVLTGNNANNNIFGNDGDDIIYGGLGDDYLDGGQGADTLIGGQGNDSYVIDNAGDSITELAGEGTDTVYSYINYSLIDNLEHLTLLGADNLTATGNSENNTLIGNSGNNTLIGGAGDDTLDGGRGSDALTGGNGADYFRFSTLLDGSVDTITDFDVASDKIVLDDAIFTALAGQTTVGDFIKYDSTTGDLSYDADGTGVVNAIVFANLGAGLNENQIQYQII</sequence>
<dbReference type="EMBL" id="UGQB01000004">
    <property type="protein sequence ID" value="STZ08371.1"/>
    <property type="molecule type" value="Genomic_DNA"/>
</dbReference>
<dbReference type="InterPro" id="IPR011049">
    <property type="entry name" value="Serralysin-like_metalloprot_C"/>
</dbReference>
<feature type="domain" description="Peptidase metallopeptidase" evidence="5">
    <location>
        <begin position="1303"/>
        <end position="1483"/>
    </location>
</feature>
<dbReference type="Pfam" id="PF00353">
    <property type="entry name" value="HemolysinCabind"/>
    <property type="match status" value="2"/>
</dbReference>
<dbReference type="SMART" id="SM00235">
    <property type="entry name" value="ZnMc"/>
    <property type="match status" value="1"/>
</dbReference>
<name>A0A378R152_9GAMM</name>
<evidence type="ECO:0000256" key="2">
    <source>
        <dbReference type="ARBA" id="ARBA00009490"/>
    </source>
</evidence>
<evidence type="ECO:0000313" key="6">
    <source>
        <dbReference type="EMBL" id="STZ08371.1"/>
    </source>
</evidence>
<dbReference type="PROSITE" id="PS00330">
    <property type="entry name" value="HEMOLYSIN_CALCIUM"/>
    <property type="match status" value="3"/>
</dbReference>
<proteinExistence type="inferred from homology"/>
<dbReference type="PANTHER" id="PTHR38340">
    <property type="entry name" value="S-LAYER PROTEIN"/>
    <property type="match status" value="1"/>
</dbReference>
<dbReference type="Proteomes" id="UP000254065">
    <property type="component" value="Unassembled WGS sequence"/>
</dbReference>
<comment type="similarity">
    <text evidence="2">Belongs to the peptidase M10B family.</text>
</comment>
<dbReference type="SUPFAM" id="SSF51120">
    <property type="entry name" value="beta-Roll"/>
    <property type="match status" value="2"/>
</dbReference>
<dbReference type="NCBIfam" id="NF033510">
    <property type="entry name" value="Ca_tandemer"/>
    <property type="match status" value="4"/>
</dbReference>
<dbReference type="Gene3D" id="2.150.10.10">
    <property type="entry name" value="Serralysin-like metalloprotease, C-terminal"/>
    <property type="match status" value="2"/>
</dbReference>
<comment type="subcellular location">
    <subcellularLocation>
        <location evidence="1">Secreted</location>
    </subcellularLocation>
</comment>
<evidence type="ECO:0000256" key="1">
    <source>
        <dbReference type="ARBA" id="ARBA00004613"/>
    </source>
</evidence>
<dbReference type="PANTHER" id="PTHR38340:SF1">
    <property type="entry name" value="S-LAYER PROTEIN"/>
    <property type="match status" value="1"/>
</dbReference>
<dbReference type="NCBIfam" id="NF012196">
    <property type="entry name" value="Ig_like_ice"/>
    <property type="match status" value="4"/>
</dbReference>
<dbReference type="InterPro" id="IPR050557">
    <property type="entry name" value="RTX_toxin/Mannuronan_C5-epim"/>
</dbReference>
<evidence type="ECO:0000259" key="5">
    <source>
        <dbReference type="SMART" id="SM00235"/>
    </source>
</evidence>
<dbReference type="OrthoDB" id="733404at2"/>
<dbReference type="GO" id="GO:0005509">
    <property type="term" value="F:calcium ion binding"/>
    <property type="evidence" value="ECO:0007669"/>
    <property type="project" value="InterPro"/>
</dbReference>
<keyword evidence="3" id="KW-0964">Secreted</keyword>
<organism evidence="6 7">
    <name type="scientific">Moraxella caprae</name>
    <dbReference type="NCBI Taxonomy" id="90240"/>
    <lineage>
        <taxon>Bacteria</taxon>
        <taxon>Pseudomonadati</taxon>
        <taxon>Pseudomonadota</taxon>
        <taxon>Gammaproteobacteria</taxon>
        <taxon>Moraxellales</taxon>
        <taxon>Moraxellaceae</taxon>
        <taxon>Moraxella</taxon>
    </lineage>
</organism>
<protein>
    <submittedName>
        <fullName evidence="6">Hemolysin, plasmid</fullName>
    </submittedName>
</protein>
<dbReference type="GO" id="GO:0005576">
    <property type="term" value="C:extracellular region"/>
    <property type="evidence" value="ECO:0007669"/>
    <property type="project" value="UniProtKB-SubCell"/>
</dbReference>
<dbReference type="PRINTS" id="PR00313">
    <property type="entry name" value="CABNDNGRPT"/>
</dbReference>
<dbReference type="RefSeq" id="WP_029102467.1">
    <property type="nucleotide sequence ID" value="NZ_UGQB01000004.1"/>
</dbReference>
<dbReference type="Gene3D" id="2.60.40.10">
    <property type="entry name" value="Immunoglobulins"/>
    <property type="match status" value="9"/>
</dbReference>
<keyword evidence="4" id="KW-0106">Calcium</keyword>
<dbReference type="GO" id="GO:0006508">
    <property type="term" value="P:proteolysis"/>
    <property type="evidence" value="ECO:0007669"/>
    <property type="project" value="InterPro"/>
</dbReference>
<evidence type="ECO:0000256" key="4">
    <source>
        <dbReference type="ARBA" id="ARBA00022837"/>
    </source>
</evidence>
<dbReference type="InterPro" id="IPR013783">
    <property type="entry name" value="Ig-like_fold"/>
</dbReference>
<dbReference type="InterPro" id="IPR006026">
    <property type="entry name" value="Peptidase_Metallo"/>
</dbReference>
<dbReference type="Gene3D" id="3.40.390.10">
    <property type="entry name" value="Collagenase (Catalytic Domain)"/>
    <property type="match status" value="1"/>
</dbReference>
<evidence type="ECO:0000313" key="7">
    <source>
        <dbReference type="Proteomes" id="UP000254065"/>
    </source>
</evidence>
<dbReference type="GO" id="GO:0008237">
    <property type="term" value="F:metallopeptidase activity"/>
    <property type="evidence" value="ECO:0007669"/>
    <property type="project" value="InterPro"/>
</dbReference>
<accession>A0A378R152</accession>
<reference evidence="6 7" key="1">
    <citation type="submission" date="2018-06" db="EMBL/GenBank/DDBJ databases">
        <authorList>
            <consortium name="Pathogen Informatics"/>
            <person name="Doyle S."/>
        </authorList>
    </citation>
    <scope>NUCLEOTIDE SEQUENCE [LARGE SCALE GENOMIC DNA]</scope>
    <source>
        <strain evidence="6 7">NCTC12877</strain>
    </source>
</reference>
<evidence type="ECO:0000256" key="3">
    <source>
        <dbReference type="ARBA" id="ARBA00022525"/>
    </source>
</evidence>
<dbReference type="STRING" id="1122244.GCA_000426885_00711"/>
<dbReference type="GO" id="GO:0008270">
    <property type="term" value="F:zinc ion binding"/>
    <property type="evidence" value="ECO:0007669"/>
    <property type="project" value="InterPro"/>
</dbReference>
<keyword evidence="7" id="KW-1185">Reference proteome</keyword>
<dbReference type="InterPro" id="IPR018511">
    <property type="entry name" value="Hemolysin-typ_Ca-bd_CS"/>
</dbReference>
<dbReference type="InterPro" id="IPR024079">
    <property type="entry name" value="MetalloPept_cat_dom_sf"/>
</dbReference>
<dbReference type="SUPFAM" id="SSF55486">
    <property type="entry name" value="Metalloproteases ('zincins'), catalytic domain"/>
    <property type="match status" value="1"/>
</dbReference>